<dbReference type="Pfam" id="PF00082">
    <property type="entry name" value="Peptidase_S8"/>
    <property type="match status" value="1"/>
</dbReference>
<organism evidence="7 8">
    <name type="scientific">Sumerlaea chitinivorans</name>
    <dbReference type="NCBI Taxonomy" id="2250252"/>
    <lineage>
        <taxon>Bacteria</taxon>
        <taxon>Candidatus Sumerlaeota</taxon>
        <taxon>Candidatus Sumerlaeia</taxon>
        <taxon>Candidatus Sumerlaeales</taxon>
        <taxon>Candidatus Sumerlaeaceae</taxon>
        <taxon>Candidatus Sumerlaea</taxon>
    </lineage>
</organism>
<evidence type="ECO:0000313" key="7">
    <source>
        <dbReference type="EMBL" id="AXA37569.1"/>
    </source>
</evidence>
<dbReference type="Gene3D" id="3.40.50.200">
    <property type="entry name" value="Peptidase S8/S53 domain"/>
    <property type="match status" value="1"/>
</dbReference>
<dbReference type="AlphaFoldDB" id="A0A2Z4Y9I3"/>
<keyword evidence="3 5" id="KW-0378">Hydrolase</keyword>
<dbReference type="SMART" id="SM00060">
    <property type="entry name" value="FN3"/>
    <property type="match status" value="1"/>
</dbReference>
<keyword evidence="2 5" id="KW-0645">Protease</keyword>
<dbReference type="Proteomes" id="UP000262583">
    <property type="component" value="Chromosome"/>
</dbReference>
<evidence type="ECO:0000256" key="4">
    <source>
        <dbReference type="ARBA" id="ARBA00022825"/>
    </source>
</evidence>
<dbReference type="EMBL" id="CP030759">
    <property type="protein sequence ID" value="AXA37569.1"/>
    <property type="molecule type" value="Genomic_DNA"/>
</dbReference>
<feature type="domain" description="Fibronectin type-III" evidence="6">
    <location>
        <begin position="416"/>
        <end position="522"/>
    </location>
</feature>
<dbReference type="PROSITE" id="PS51892">
    <property type="entry name" value="SUBTILASE"/>
    <property type="match status" value="1"/>
</dbReference>
<dbReference type="PANTHER" id="PTHR43806">
    <property type="entry name" value="PEPTIDASE S8"/>
    <property type="match status" value="1"/>
</dbReference>
<evidence type="ECO:0000256" key="2">
    <source>
        <dbReference type="ARBA" id="ARBA00022670"/>
    </source>
</evidence>
<protein>
    <submittedName>
        <fullName evidence="7">Protease</fullName>
    </submittedName>
</protein>
<dbReference type="Pfam" id="PF25275">
    <property type="entry name" value="Golvesin_C"/>
    <property type="match status" value="1"/>
</dbReference>
<dbReference type="InterPro" id="IPR033803">
    <property type="entry name" value="CBD-like_Golvesin-Xly"/>
</dbReference>
<feature type="active site" description="Charge relay system" evidence="5">
    <location>
        <position position="196"/>
    </location>
</feature>
<dbReference type="PRINTS" id="PR00723">
    <property type="entry name" value="SUBTILISIN"/>
</dbReference>
<dbReference type="InterPro" id="IPR013783">
    <property type="entry name" value="Ig-like_fold"/>
</dbReference>
<proteinExistence type="inferred from homology"/>
<dbReference type="Pfam" id="PF00041">
    <property type="entry name" value="fn3"/>
    <property type="match status" value="1"/>
</dbReference>
<dbReference type="InterPro" id="IPR015500">
    <property type="entry name" value="Peptidase_S8_subtilisin-rel"/>
</dbReference>
<dbReference type="CDD" id="cd07473">
    <property type="entry name" value="Peptidases_S8_Subtilisin_like"/>
    <property type="match status" value="1"/>
</dbReference>
<feature type="active site" description="Charge relay system" evidence="5">
    <location>
        <position position="141"/>
    </location>
</feature>
<dbReference type="InterPro" id="IPR036116">
    <property type="entry name" value="FN3_sf"/>
</dbReference>
<dbReference type="Gene3D" id="2.60.40.10">
    <property type="entry name" value="Immunoglobulins"/>
    <property type="match status" value="1"/>
</dbReference>
<dbReference type="SUPFAM" id="SSF49265">
    <property type="entry name" value="Fibronectin type III"/>
    <property type="match status" value="1"/>
</dbReference>
<dbReference type="GO" id="GO:0004252">
    <property type="term" value="F:serine-type endopeptidase activity"/>
    <property type="evidence" value="ECO:0007669"/>
    <property type="project" value="UniProtKB-UniRule"/>
</dbReference>
<dbReference type="InterPro" id="IPR050131">
    <property type="entry name" value="Peptidase_S8_subtilisin-like"/>
</dbReference>
<name>A0A2Z4Y9I3_SUMC1</name>
<comment type="similarity">
    <text evidence="1 5">Belongs to the peptidase S8 family.</text>
</comment>
<sequence>MLMLALGCGIGPNTARAASSGEVIFRVAGSEVTKLDLDHFQRTHRLGSVRRLRMPGAVIVAHTSDISATLASLKADPDVEWATIHRRVELADTLPNDPLFANQWQLRNTGQSGGTPGADIRAPAAWDLTTGSASVILAIIDTGTELTHPDLAGRIWVNAGEIPANGIDDDGNGFVDDVNGWNFYAENNNVGPVLGHGTNVAGLAGAASNNGIGVASPNWNSPLMILSCFAPEGFATEADLAEAIVYACNNGARIINGSWGTPGYSLVLRDAIAYAREKGVFLSIAAGNFHFDTDAHPYYPACFGFDNLLGVSGSTNRDEWIFNYGRATLGLSAPASGVYFARYPSTYGTGSGTSYAAPLVAGVGGLVLAREPLLDPLQLKYRLMGTADLVPGLSERSVSGGRLNAHAALSISDLGPPEPVQDLSADSIGPSGTILRWSAPPDTGGGPAAFYQLKIAPATDATTEALQQAYPVWKRPSQPGTTEWLLIPNLEPGTTYRVALRALDSAGNAAPFAYATFATPAAATVFDDPCDTTASAWIANGFELAGGDAHSGALSWQDSPGVQYTSGTVAMLTGGPFDVRPLVRPRLSFYLQHFFPNRFAEGDRLEVEASPDGGATWQRLRRFRASLSPLRRITLPLDEVPASPNLFIRFRVIADANQFVDDGVYLDDIRISEGANDVPYTEEVMVETVDFFGEVTTAPECHYTGNWAQDPGKSSAPRLEGGAALVVAAGTSEATARFTPFLPTDGIFRVYVTHGYAANATNVTWTVHHDGGSSTFLRNQQSGDAHRWHLLGEFVMRYGRDPARGSVELNAGTASGVQVTADAVRFELVQPFLGPSSVSHWEGYE</sequence>
<dbReference type="Gene3D" id="2.60.120.260">
    <property type="entry name" value="Galactose-binding domain-like"/>
    <property type="match status" value="1"/>
</dbReference>
<reference evidence="7 8" key="1">
    <citation type="submission" date="2018-05" db="EMBL/GenBank/DDBJ databases">
        <title>A metagenomic window into the 2 km-deep terrestrial subsurface aquifer revealed taxonomically and functionally diverse microbial community comprising novel uncultured bacterial lineages.</title>
        <authorList>
            <person name="Kadnikov V.V."/>
            <person name="Mardanov A.V."/>
            <person name="Beletsky A.V."/>
            <person name="Banks D."/>
            <person name="Pimenov N.V."/>
            <person name="Frank Y.A."/>
            <person name="Karnachuk O.V."/>
            <person name="Ravin N.V."/>
        </authorList>
    </citation>
    <scope>NUCLEOTIDE SEQUENCE [LARGE SCALE GENOMIC DNA]</scope>
    <source>
        <strain evidence="7">BY</strain>
    </source>
</reference>
<gene>
    <name evidence="7" type="ORF">BRCON_2827</name>
</gene>
<dbReference type="PROSITE" id="PS00137">
    <property type="entry name" value="SUBTILASE_HIS"/>
    <property type="match status" value="1"/>
</dbReference>
<dbReference type="KEGG" id="schv:BRCON_2827"/>
<evidence type="ECO:0000313" key="8">
    <source>
        <dbReference type="Proteomes" id="UP000262583"/>
    </source>
</evidence>
<keyword evidence="4 5" id="KW-0720">Serine protease</keyword>
<dbReference type="InterPro" id="IPR023828">
    <property type="entry name" value="Peptidase_S8_Ser-AS"/>
</dbReference>
<feature type="active site" description="Charge relay system" evidence="5">
    <location>
        <position position="354"/>
    </location>
</feature>
<dbReference type="InterPro" id="IPR036852">
    <property type="entry name" value="Peptidase_S8/S53_dom_sf"/>
</dbReference>
<dbReference type="InterPro" id="IPR022398">
    <property type="entry name" value="Peptidase_S8_His-AS"/>
</dbReference>
<dbReference type="SUPFAM" id="SSF52743">
    <property type="entry name" value="Subtilisin-like"/>
    <property type="match status" value="1"/>
</dbReference>
<dbReference type="GO" id="GO:0006508">
    <property type="term" value="P:proteolysis"/>
    <property type="evidence" value="ECO:0007669"/>
    <property type="project" value="UniProtKB-KW"/>
</dbReference>
<evidence type="ECO:0000256" key="5">
    <source>
        <dbReference type="PROSITE-ProRule" id="PRU01240"/>
    </source>
</evidence>
<dbReference type="PROSITE" id="PS50853">
    <property type="entry name" value="FN3"/>
    <property type="match status" value="1"/>
</dbReference>
<evidence type="ECO:0000256" key="1">
    <source>
        <dbReference type="ARBA" id="ARBA00011073"/>
    </source>
</evidence>
<evidence type="ECO:0000256" key="3">
    <source>
        <dbReference type="ARBA" id="ARBA00022801"/>
    </source>
</evidence>
<accession>A0A2Z4Y9I3</accession>
<dbReference type="CDD" id="cd00063">
    <property type="entry name" value="FN3"/>
    <property type="match status" value="1"/>
</dbReference>
<evidence type="ECO:0000259" key="6">
    <source>
        <dbReference type="PROSITE" id="PS50853"/>
    </source>
</evidence>
<dbReference type="PANTHER" id="PTHR43806:SF11">
    <property type="entry name" value="CEREVISIN-RELATED"/>
    <property type="match status" value="1"/>
</dbReference>
<dbReference type="PROSITE" id="PS00138">
    <property type="entry name" value="SUBTILASE_SER"/>
    <property type="match status" value="1"/>
</dbReference>
<dbReference type="InterPro" id="IPR003961">
    <property type="entry name" value="FN3_dom"/>
</dbReference>
<dbReference type="InterPro" id="IPR034204">
    <property type="entry name" value="PfSUB1-like_cat_dom"/>
</dbReference>
<dbReference type="InterPro" id="IPR000209">
    <property type="entry name" value="Peptidase_S8/S53_dom"/>
</dbReference>